<dbReference type="EMBL" id="DPPF01000179">
    <property type="protein sequence ID" value="HCW93736.1"/>
    <property type="molecule type" value="Genomic_DNA"/>
</dbReference>
<comment type="subcellular location">
    <subcellularLocation>
        <location evidence="1">Cell membrane</location>
        <topology evidence="1">Multi-pass membrane protein</topology>
    </subcellularLocation>
</comment>
<dbReference type="InterPro" id="IPR013525">
    <property type="entry name" value="ABC2_TM"/>
</dbReference>
<comment type="caution">
    <text evidence="10">The sequence shown here is derived from an EMBL/GenBank/DDBJ whole genome shotgun (WGS) entry which is preliminary data.</text>
</comment>
<reference evidence="10 11" key="1">
    <citation type="journal article" date="2018" name="Nat. Biotechnol.">
        <title>A standardized bacterial taxonomy based on genome phylogeny substantially revises the tree of life.</title>
        <authorList>
            <person name="Parks D.H."/>
            <person name="Chuvochina M."/>
            <person name="Waite D.W."/>
            <person name="Rinke C."/>
            <person name="Skarshewski A."/>
            <person name="Chaumeil P.A."/>
            <person name="Hugenholtz P."/>
        </authorList>
    </citation>
    <scope>NUCLEOTIDE SEQUENCE [LARGE SCALE GENOMIC DNA]</scope>
    <source>
        <strain evidence="10">UBA8672</strain>
    </source>
</reference>
<keyword evidence="4" id="KW-1003">Cell membrane</keyword>
<dbReference type="PANTHER" id="PTHR30294">
    <property type="entry name" value="MEMBRANE COMPONENT OF ABC TRANSPORTER YHHJ-RELATED"/>
    <property type="match status" value="1"/>
</dbReference>
<dbReference type="GO" id="GO:0005886">
    <property type="term" value="C:plasma membrane"/>
    <property type="evidence" value="ECO:0007669"/>
    <property type="project" value="UniProtKB-SubCell"/>
</dbReference>
<feature type="transmembrane region" description="Helical" evidence="8">
    <location>
        <begin position="346"/>
        <end position="365"/>
    </location>
</feature>
<keyword evidence="5 8" id="KW-0812">Transmembrane</keyword>
<organism evidence="10 11">
    <name type="scientific">Flexistipes sinusarabici</name>
    <dbReference type="NCBI Taxonomy" id="2352"/>
    <lineage>
        <taxon>Bacteria</taxon>
        <taxon>Pseudomonadati</taxon>
        <taxon>Deferribacterota</taxon>
        <taxon>Deferribacteres</taxon>
        <taxon>Deferribacterales</taxon>
        <taxon>Flexistipitaceae</taxon>
        <taxon>Flexistipes</taxon>
    </lineage>
</organism>
<feature type="transmembrane region" description="Helical" evidence="8">
    <location>
        <begin position="173"/>
        <end position="197"/>
    </location>
</feature>
<evidence type="ECO:0000313" key="11">
    <source>
        <dbReference type="Proteomes" id="UP000262325"/>
    </source>
</evidence>
<comment type="similarity">
    <text evidence="2">Belongs to the ABC-2 integral membrane protein family.</text>
</comment>
<name>A0A3D5QD20_FLESI</name>
<evidence type="ECO:0000256" key="7">
    <source>
        <dbReference type="ARBA" id="ARBA00023136"/>
    </source>
</evidence>
<dbReference type="PANTHER" id="PTHR30294:SF47">
    <property type="entry name" value="INNER MEMBRANE TRANSPORT PERMEASE YHHJ"/>
    <property type="match status" value="1"/>
</dbReference>
<gene>
    <name evidence="10" type="ORF">DHM44_08645</name>
</gene>
<evidence type="ECO:0000256" key="3">
    <source>
        <dbReference type="ARBA" id="ARBA00022448"/>
    </source>
</evidence>
<evidence type="ECO:0000259" key="9">
    <source>
        <dbReference type="PROSITE" id="PS51012"/>
    </source>
</evidence>
<evidence type="ECO:0000313" key="10">
    <source>
        <dbReference type="EMBL" id="HCW93736.1"/>
    </source>
</evidence>
<evidence type="ECO:0000256" key="8">
    <source>
        <dbReference type="SAM" id="Phobius"/>
    </source>
</evidence>
<dbReference type="PROSITE" id="PS51012">
    <property type="entry name" value="ABC_TM2"/>
    <property type="match status" value="1"/>
</dbReference>
<evidence type="ECO:0000256" key="5">
    <source>
        <dbReference type="ARBA" id="ARBA00022692"/>
    </source>
</evidence>
<dbReference type="Proteomes" id="UP000262325">
    <property type="component" value="Unassembled WGS sequence"/>
</dbReference>
<evidence type="ECO:0000256" key="1">
    <source>
        <dbReference type="ARBA" id="ARBA00004651"/>
    </source>
</evidence>
<evidence type="ECO:0000256" key="6">
    <source>
        <dbReference type="ARBA" id="ARBA00022989"/>
    </source>
</evidence>
<dbReference type="InterPro" id="IPR051449">
    <property type="entry name" value="ABC-2_transporter_component"/>
</dbReference>
<evidence type="ECO:0000256" key="2">
    <source>
        <dbReference type="ARBA" id="ARBA00007783"/>
    </source>
</evidence>
<dbReference type="InterPro" id="IPR047817">
    <property type="entry name" value="ABC2_TM_bact-type"/>
</dbReference>
<sequence length="368" mass="41580">MRLFVLIYKELLQFVRNKGLFIFVIYLFTADLYISANGIDLTLKNAKFYVVDEDMSVISRQMISEFTEPWFSFQGYLQNKNKVENLLMRDMAVGVIVIPEDFSKSIKSGKTPEIAMFINGTESTSGYLFSGYATRIINDFIIDYTGITDSTRDPPVINIRERFLYNPNADSRIFMTITELFSVITLLALILPASAITREKENGNIEMIIISPLKMQEFLLSKIIAMSLITIAGTTAATYLIIEGILNVSFEGSFILFLLLTSFYVFTASGISMLISSISKNMLQVSQITIMVLLPMLFLSGSWTPYESMPVLFQKLTYISPLKYYLEGSFDVILKGLGFEYVFTDFIGITLLGIPTFIAGAYFLVKKI</sequence>
<protein>
    <submittedName>
        <fullName evidence="10">ABC transporter permease</fullName>
    </submittedName>
</protein>
<dbReference type="Gene3D" id="3.40.1710.10">
    <property type="entry name" value="abc type-2 transporter like domain"/>
    <property type="match status" value="1"/>
</dbReference>
<accession>A0A3D5QD20</accession>
<feature type="domain" description="ABC transmembrane type-2" evidence="9">
    <location>
        <begin position="141"/>
        <end position="367"/>
    </location>
</feature>
<keyword evidence="3" id="KW-0813">Transport</keyword>
<feature type="transmembrane region" description="Helical" evidence="8">
    <location>
        <begin position="218"/>
        <end position="242"/>
    </location>
</feature>
<dbReference type="Pfam" id="PF12698">
    <property type="entry name" value="ABC2_membrane_3"/>
    <property type="match status" value="1"/>
</dbReference>
<keyword evidence="7 8" id="KW-0472">Membrane</keyword>
<dbReference type="AlphaFoldDB" id="A0A3D5QD20"/>
<keyword evidence="6 8" id="KW-1133">Transmembrane helix</keyword>
<feature type="transmembrane region" description="Helical" evidence="8">
    <location>
        <begin position="20"/>
        <end position="39"/>
    </location>
</feature>
<proteinExistence type="inferred from homology"/>
<dbReference type="GO" id="GO:0140359">
    <property type="term" value="F:ABC-type transporter activity"/>
    <property type="evidence" value="ECO:0007669"/>
    <property type="project" value="InterPro"/>
</dbReference>
<feature type="transmembrane region" description="Helical" evidence="8">
    <location>
        <begin position="254"/>
        <end position="276"/>
    </location>
</feature>
<evidence type="ECO:0000256" key="4">
    <source>
        <dbReference type="ARBA" id="ARBA00022475"/>
    </source>
</evidence>
<feature type="transmembrane region" description="Helical" evidence="8">
    <location>
        <begin position="288"/>
        <end position="306"/>
    </location>
</feature>